<dbReference type="Pfam" id="PF12228">
    <property type="entry name" value="DUF3604"/>
    <property type="match status" value="1"/>
</dbReference>
<gene>
    <name evidence="1" type="ORF">P278_07160</name>
</gene>
<accession>W2UST5</accession>
<dbReference type="eggNOG" id="ENOG502Z7WD">
    <property type="taxonomic scope" value="Bacteria"/>
</dbReference>
<keyword evidence="2" id="KW-1185">Reference proteome</keyword>
<reference evidence="2" key="1">
    <citation type="submission" date="2013-11" db="EMBL/GenBank/DDBJ databases">
        <title>Draft genome sequence from a member of Zhouia, isolated tidal flat.</title>
        <authorList>
            <person name="Jin H."/>
            <person name="Jeon C.O."/>
        </authorList>
    </citation>
    <scope>NUCLEOTIDE SEQUENCE [LARGE SCALE GENOMIC DNA]</scope>
    <source>
        <strain evidence="2">AD3</strain>
    </source>
</reference>
<dbReference type="Proteomes" id="UP000018850">
    <property type="component" value="Unassembled WGS sequence"/>
</dbReference>
<sequence>MKQFLLLCTIILFSCNQQKEEKKDIPADHEITIQGKYMHNGISYDIIENPLKEAYFGEQHLHTAASMDAFIAGTRLTPDDAYRFAQGAEVIVNGKPHTINRPLDWAAVTDHAEFLGETYTLMNPGTPGYDSEAAKSMRDAPDLASALSVYKKYVLDALAGGNAHPDFWQGYEAVKSQWKKNIEATEDNYKPGKFTTIHAYEWSSAPNTANLHRNVFFRDTNLPDMPFSSNEGPSPQELWNWMKIQEANGVKVFCNPHNSNESKGMLFPEVAMNNKPIDETYAETRQHFERNLEMMQTKGNSEVVPQFWPNDEFADFENAVSLQKYNGRVFEKHNFVRYGLTRGVKYHEELGVNPFKYGFVGGTDSHNAVMSNVEEFNYVGHHGMADQTALDRSRNEQDGEMYNRDMNPGGLTGVWATSNTREAIWDGMHNRESFATSGPRIKVRFFAGNGYKTSYSSYKDMVEDGYKKGVPMGQNFEGTKSPDFLVWALKDPIGPNLDRIQIIKGWVENGEMKDTIYDIAASDDRLKADGTVTPINAPVNLKTGEFNKEKGDPELMAVWKDPDFKPSQNAYYYVRVIQLPTGRYNLFDEIRNPQVKYPEDTKKTIQERAWASPIWIEPKK</sequence>
<proteinExistence type="predicted"/>
<dbReference type="Gene3D" id="3.20.20.140">
    <property type="entry name" value="Metal-dependent hydrolases"/>
    <property type="match status" value="1"/>
</dbReference>
<name>W2UST5_9FLAO</name>
<organism evidence="1 2">
    <name type="scientific">Zhouia amylolytica AD3</name>
    <dbReference type="NCBI Taxonomy" id="1286632"/>
    <lineage>
        <taxon>Bacteria</taxon>
        <taxon>Pseudomonadati</taxon>
        <taxon>Bacteroidota</taxon>
        <taxon>Flavobacteriia</taxon>
        <taxon>Flavobacteriales</taxon>
        <taxon>Flavobacteriaceae</taxon>
        <taxon>Zhouia</taxon>
    </lineage>
</organism>
<dbReference type="EMBL" id="AYXY01000010">
    <property type="protein sequence ID" value="ETN96372.1"/>
    <property type="molecule type" value="Genomic_DNA"/>
</dbReference>
<evidence type="ECO:0008006" key="3">
    <source>
        <dbReference type="Google" id="ProtNLM"/>
    </source>
</evidence>
<evidence type="ECO:0000313" key="1">
    <source>
        <dbReference type="EMBL" id="ETN96372.1"/>
    </source>
</evidence>
<dbReference type="PROSITE" id="PS51257">
    <property type="entry name" value="PROKAR_LIPOPROTEIN"/>
    <property type="match status" value="1"/>
</dbReference>
<dbReference type="PATRIC" id="fig|1286632.3.peg.714"/>
<comment type="caution">
    <text evidence="1">The sequence shown here is derived from an EMBL/GenBank/DDBJ whole genome shotgun (WGS) entry which is preliminary data.</text>
</comment>
<reference evidence="1 2" key="2">
    <citation type="journal article" date="2016" name="Genome Announc.">
        <title>Draft Genome Sequence of Zhouia amylolytica AD3, Isolated from Tidal Flat Sediment.</title>
        <authorList>
            <person name="Jia B."/>
            <person name="Jin H.M."/>
            <person name="Lee H.J."/>
            <person name="Jeon C.O."/>
        </authorList>
    </citation>
    <scope>NUCLEOTIDE SEQUENCE [LARGE SCALE GENOMIC DNA]</scope>
    <source>
        <strain evidence="1 2">AD3</strain>
    </source>
</reference>
<dbReference type="RefSeq" id="WP_051413385.1">
    <property type="nucleotide sequence ID" value="NZ_AYXY01000010.1"/>
</dbReference>
<dbReference type="AlphaFoldDB" id="W2UST5"/>
<protein>
    <recommendedName>
        <fullName evidence="3">DUF3604 domain-containing protein</fullName>
    </recommendedName>
</protein>
<dbReference type="InterPro" id="IPR022028">
    <property type="entry name" value="DUF3604"/>
</dbReference>
<evidence type="ECO:0000313" key="2">
    <source>
        <dbReference type="Proteomes" id="UP000018850"/>
    </source>
</evidence>